<evidence type="ECO:0000256" key="1">
    <source>
        <dbReference type="ARBA" id="ARBA00004651"/>
    </source>
</evidence>
<evidence type="ECO:0000256" key="2">
    <source>
        <dbReference type="ARBA" id="ARBA00005675"/>
    </source>
</evidence>
<evidence type="ECO:0000256" key="4">
    <source>
        <dbReference type="ARBA" id="ARBA00022692"/>
    </source>
</evidence>
<dbReference type="GO" id="GO:0005391">
    <property type="term" value="F:P-type sodium:potassium-exchanging transporter activity"/>
    <property type="evidence" value="ECO:0007669"/>
    <property type="project" value="TreeGrafter"/>
</dbReference>
<dbReference type="PRINTS" id="PR00119">
    <property type="entry name" value="CATATPASE"/>
</dbReference>
<dbReference type="InterPro" id="IPR044492">
    <property type="entry name" value="P_typ_ATPase_HD_dom"/>
</dbReference>
<dbReference type="Pfam" id="PF00690">
    <property type="entry name" value="Cation_ATPase_N"/>
    <property type="match status" value="1"/>
</dbReference>
<feature type="transmembrane region" description="Helical" evidence="10">
    <location>
        <begin position="793"/>
        <end position="812"/>
    </location>
</feature>
<keyword evidence="9 10" id="KW-0472">Membrane</keyword>
<feature type="transmembrane region" description="Helical" evidence="10">
    <location>
        <begin position="85"/>
        <end position="104"/>
    </location>
</feature>
<dbReference type="SUPFAM" id="SSF81660">
    <property type="entry name" value="Metal cation-transporting ATPase, ATP-binding domain N"/>
    <property type="match status" value="1"/>
</dbReference>
<feature type="transmembrane region" description="Helical" evidence="10">
    <location>
        <begin position="287"/>
        <end position="307"/>
    </location>
</feature>
<feature type="transmembrane region" description="Helical" evidence="10">
    <location>
        <begin position="764"/>
        <end position="787"/>
    </location>
</feature>
<dbReference type="InterPro" id="IPR001757">
    <property type="entry name" value="P_typ_ATPase"/>
</dbReference>
<dbReference type="GO" id="GO:0036376">
    <property type="term" value="P:sodium ion export across plasma membrane"/>
    <property type="evidence" value="ECO:0007669"/>
    <property type="project" value="TreeGrafter"/>
</dbReference>
<dbReference type="GO" id="GO:1990573">
    <property type="term" value="P:potassium ion import across plasma membrane"/>
    <property type="evidence" value="ECO:0007669"/>
    <property type="project" value="TreeGrafter"/>
</dbReference>
<dbReference type="AlphaFoldDB" id="A0A2N5XYF4"/>
<dbReference type="Pfam" id="PF00122">
    <property type="entry name" value="E1-E2_ATPase"/>
    <property type="match status" value="1"/>
</dbReference>
<dbReference type="GO" id="GO:0016887">
    <property type="term" value="F:ATP hydrolysis activity"/>
    <property type="evidence" value="ECO:0007669"/>
    <property type="project" value="InterPro"/>
</dbReference>
<evidence type="ECO:0000256" key="3">
    <source>
        <dbReference type="ARBA" id="ARBA00022475"/>
    </source>
</evidence>
<gene>
    <name evidence="12" type="ORF">CWI75_17230</name>
</gene>
<feature type="transmembrane region" description="Helical" evidence="10">
    <location>
        <begin position="863"/>
        <end position="884"/>
    </location>
</feature>
<dbReference type="PRINTS" id="PR00120">
    <property type="entry name" value="HATPASE"/>
</dbReference>
<protein>
    <submittedName>
        <fullName evidence="12">ATPase</fullName>
    </submittedName>
</protein>
<keyword evidence="3" id="KW-1003">Cell membrane</keyword>
<accession>A0A2N5XYF4</accession>
<dbReference type="NCBIfam" id="TIGR01494">
    <property type="entry name" value="ATPase_P-type"/>
    <property type="match status" value="2"/>
</dbReference>
<comment type="caution">
    <text evidence="12">The sequence shown here is derived from an EMBL/GenBank/DDBJ whole genome shotgun (WGS) entry which is preliminary data.</text>
</comment>
<reference evidence="13" key="1">
    <citation type="submission" date="2017-11" db="EMBL/GenBank/DDBJ databases">
        <title>The draft genome sequence of Chromatocurvus sp. F02.</title>
        <authorList>
            <person name="Du Z.-J."/>
            <person name="Chang Y.-Q."/>
        </authorList>
    </citation>
    <scope>NUCLEOTIDE SEQUENCE [LARGE SCALE GENOMIC DNA]</scope>
    <source>
        <strain evidence="13">F02</strain>
    </source>
</reference>
<dbReference type="Pfam" id="PF08282">
    <property type="entry name" value="Hydrolase_3"/>
    <property type="match status" value="1"/>
</dbReference>
<dbReference type="GO" id="GO:0030007">
    <property type="term" value="P:intracellular potassium ion homeostasis"/>
    <property type="evidence" value="ECO:0007669"/>
    <property type="project" value="TreeGrafter"/>
</dbReference>
<dbReference type="SUPFAM" id="SSF81653">
    <property type="entry name" value="Calcium ATPase, transduction domain A"/>
    <property type="match status" value="1"/>
</dbReference>
<dbReference type="PANTHER" id="PTHR43294">
    <property type="entry name" value="SODIUM/POTASSIUM-TRANSPORTING ATPASE SUBUNIT ALPHA"/>
    <property type="match status" value="1"/>
</dbReference>
<keyword evidence="4 10" id="KW-0812">Transmembrane</keyword>
<dbReference type="Pfam" id="PF00689">
    <property type="entry name" value="Cation_ATPase_C"/>
    <property type="match status" value="1"/>
</dbReference>
<feature type="transmembrane region" description="Helical" evidence="10">
    <location>
        <begin position="688"/>
        <end position="707"/>
    </location>
</feature>
<keyword evidence="13" id="KW-1185">Reference proteome</keyword>
<dbReference type="SFLD" id="SFLDG00002">
    <property type="entry name" value="C1.7:_P-type_atpase_like"/>
    <property type="match status" value="1"/>
</dbReference>
<feature type="transmembrane region" description="Helical" evidence="10">
    <location>
        <begin position="61"/>
        <end position="79"/>
    </location>
</feature>
<evidence type="ECO:0000256" key="5">
    <source>
        <dbReference type="ARBA" id="ARBA00022741"/>
    </source>
</evidence>
<dbReference type="PANTHER" id="PTHR43294:SF21">
    <property type="entry name" value="CATION TRANSPORTING ATPASE"/>
    <property type="match status" value="1"/>
</dbReference>
<feature type="transmembrane region" description="Helical" evidence="10">
    <location>
        <begin position="824"/>
        <end position="847"/>
    </location>
</feature>
<dbReference type="SFLD" id="SFLDF00027">
    <property type="entry name" value="p-type_atpase"/>
    <property type="match status" value="1"/>
</dbReference>
<dbReference type="SUPFAM" id="SSF56784">
    <property type="entry name" value="HAD-like"/>
    <property type="match status" value="1"/>
</dbReference>
<dbReference type="InterPro" id="IPR018303">
    <property type="entry name" value="ATPase_P-typ_P_site"/>
</dbReference>
<dbReference type="Gene3D" id="1.20.1110.10">
    <property type="entry name" value="Calcium-transporting ATPase, transmembrane domain"/>
    <property type="match status" value="1"/>
</dbReference>
<evidence type="ECO:0000256" key="10">
    <source>
        <dbReference type="SAM" id="Phobius"/>
    </source>
</evidence>
<dbReference type="PROSITE" id="PS00154">
    <property type="entry name" value="ATPASE_E1_E2"/>
    <property type="match status" value="1"/>
</dbReference>
<dbReference type="RefSeq" id="WP_101522766.1">
    <property type="nucleotide sequence ID" value="NZ_PKLZ01000016.1"/>
</dbReference>
<dbReference type="Pfam" id="PF13246">
    <property type="entry name" value="Cation_ATPase"/>
    <property type="match status" value="1"/>
</dbReference>
<dbReference type="GO" id="GO:0005524">
    <property type="term" value="F:ATP binding"/>
    <property type="evidence" value="ECO:0007669"/>
    <property type="project" value="UniProtKB-KW"/>
</dbReference>
<keyword evidence="7" id="KW-1278">Translocase</keyword>
<dbReference type="InterPro" id="IPR023214">
    <property type="entry name" value="HAD_sf"/>
</dbReference>
<dbReference type="SUPFAM" id="SSF81665">
    <property type="entry name" value="Calcium ATPase, transmembrane domain M"/>
    <property type="match status" value="1"/>
</dbReference>
<feature type="transmembrane region" description="Helical" evidence="10">
    <location>
        <begin position="719"/>
        <end position="743"/>
    </location>
</feature>
<dbReference type="Gene3D" id="3.40.1110.10">
    <property type="entry name" value="Calcium-transporting ATPase, cytoplasmic domain N"/>
    <property type="match status" value="1"/>
</dbReference>
<evidence type="ECO:0000313" key="12">
    <source>
        <dbReference type="EMBL" id="PLW81175.1"/>
    </source>
</evidence>
<evidence type="ECO:0000256" key="6">
    <source>
        <dbReference type="ARBA" id="ARBA00022840"/>
    </source>
</evidence>
<dbReference type="InterPro" id="IPR008250">
    <property type="entry name" value="ATPase_P-typ_transduc_dom_A_sf"/>
</dbReference>
<dbReference type="GO" id="GO:0005886">
    <property type="term" value="C:plasma membrane"/>
    <property type="evidence" value="ECO:0007669"/>
    <property type="project" value="UniProtKB-SubCell"/>
</dbReference>
<dbReference type="Proteomes" id="UP000234845">
    <property type="component" value="Unassembled WGS sequence"/>
</dbReference>
<keyword evidence="5" id="KW-0547">Nucleotide-binding</keyword>
<dbReference type="InterPro" id="IPR036412">
    <property type="entry name" value="HAD-like_sf"/>
</dbReference>
<keyword evidence="8 10" id="KW-1133">Transmembrane helix</keyword>
<dbReference type="SMART" id="SM00831">
    <property type="entry name" value="Cation_ATPase_N"/>
    <property type="match status" value="1"/>
</dbReference>
<evidence type="ECO:0000313" key="13">
    <source>
        <dbReference type="Proteomes" id="UP000234845"/>
    </source>
</evidence>
<feature type="transmembrane region" description="Helical" evidence="10">
    <location>
        <begin position="257"/>
        <end position="275"/>
    </location>
</feature>
<dbReference type="InterPro" id="IPR023299">
    <property type="entry name" value="ATPase_P-typ_cyto_dom_N"/>
</dbReference>
<dbReference type="GO" id="GO:0006883">
    <property type="term" value="P:intracellular sodium ion homeostasis"/>
    <property type="evidence" value="ECO:0007669"/>
    <property type="project" value="TreeGrafter"/>
</dbReference>
<name>A0A2N5XYF4_9GAMM</name>
<dbReference type="Gene3D" id="3.40.50.1000">
    <property type="entry name" value="HAD superfamily/HAD-like"/>
    <property type="match status" value="1"/>
</dbReference>
<dbReference type="Gene3D" id="2.70.150.10">
    <property type="entry name" value="Calcium-transporting ATPase, cytoplasmic transduction domain A"/>
    <property type="match status" value="1"/>
</dbReference>
<evidence type="ECO:0000259" key="11">
    <source>
        <dbReference type="SMART" id="SM00831"/>
    </source>
</evidence>
<evidence type="ECO:0000256" key="8">
    <source>
        <dbReference type="ARBA" id="ARBA00022989"/>
    </source>
</evidence>
<dbReference type="EMBL" id="PKLZ01000016">
    <property type="protein sequence ID" value="PLW81175.1"/>
    <property type="molecule type" value="Genomic_DNA"/>
</dbReference>
<dbReference type="SFLD" id="SFLDS00003">
    <property type="entry name" value="Haloacid_Dehalogenase"/>
    <property type="match status" value="1"/>
</dbReference>
<proteinExistence type="inferred from homology"/>
<dbReference type="InterPro" id="IPR004014">
    <property type="entry name" value="ATPase_P-typ_cation-transptr_N"/>
</dbReference>
<dbReference type="InterPro" id="IPR006068">
    <property type="entry name" value="ATPase_P-typ_cation-transptr_C"/>
</dbReference>
<sequence>MSQPAEKFYSLDPEEVLDHFTANQDSGLSGDEVDQRLEQYGANVLRESQPVSTPRIFFRQFKSVVILLLGAAGALALLTGRWHEGIAIIAVMLINTLIGFFSEWKALRSMEALRDLGKQQAQVRRDGGEHTIDEQNLVPGDIVLLSPETLVPADLRLLPRKGEKTEESREVQVNEAALTGESVPVMKTPEAVAADTVLADRTCMLYKGTSVTDGDGEGVVVATGMDTELGHISQLAQSAEGKTTPLQKKLDELGGQLAWVTIGITIIVAITGLVAGRDTMVMIETAIALGIAAIPEGLPIVATVALARGMYLMSTRNAVVNHLAAVETLGATRIIFTDKTGTLTANKMVLKKIVTPEGVHELDDSQQNKPDLANEPLLRRALEVGVLCNNARLEDQQQKRSGDPTELALLEAGALLDKDRAELLEEFPEEREEPFDSDTMKMATFHRIEGGFRVAVKGAPEVMLDACTAMATNEGETALSEDERDSWKQRADELAGEGLRLLAVAEKTTQAVDDDPYAQLCFLGLVGMADPPRADIREAVEECQQAGIRAVMVTGDRPDTGQAIAEQVGLASSGAAIHGRDLGNIEALSTEERNRILKADVFARVTPEHKLQLVKIFQDSGEVVAMTGDGVNDAPALKQADIGIAMGERGSDAAKQVADMVLRDDNFSTIVTAVRQGRVIFANIRKSVIFMLCTNLAEILVVSLASLTQAPLPLHPLQILFLNILTDVFPALALGVGVGSSGVMQSPPRPSGEAVITRHHWHAIGGWSLVVGACVLAAFTLALLWLQVGETEAITISFLTLGFSKLWFVLNLRDRGSRPWNNDVVRNLWIWAALVFCSCLLLLAVYWPPLAGVLQTAIPGSDGWMLILGMSLVPAALGLFAPGIRFHTVSNSSRG</sequence>
<dbReference type="InterPro" id="IPR023298">
    <property type="entry name" value="ATPase_P-typ_TM_dom_sf"/>
</dbReference>
<organism evidence="12 13">
    <name type="scientific">Kineobactrum sediminis</name>
    <dbReference type="NCBI Taxonomy" id="1905677"/>
    <lineage>
        <taxon>Bacteria</taxon>
        <taxon>Pseudomonadati</taxon>
        <taxon>Pseudomonadota</taxon>
        <taxon>Gammaproteobacteria</taxon>
        <taxon>Cellvibrionales</taxon>
        <taxon>Halieaceae</taxon>
        <taxon>Kineobactrum</taxon>
    </lineage>
</organism>
<dbReference type="InterPro" id="IPR050510">
    <property type="entry name" value="Cation_transp_ATPase_P-type"/>
</dbReference>
<evidence type="ECO:0000256" key="7">
    <source>
        <dbReference type="ARBA" id="ARBA00022967"/>
    </source>
</evidence>
<comment type="subcellular location">
    <subcellularLocation>
        <location evidence="1">Cell membrane</location>
        <topology evidence="1">Multi-pass membrane protein</topology>
    </subcellularLocation>
</comment>
<dbReference type="InterPro" id="IPR059000">
    <property type="entry name" value="ATPase_P-type_domA"/>
</dbReference>
<feature type="domain" description="Cation-transporting P-type ATPase N-terminal" evidence="11">
    <location>
        <begin position="7"/>
        <end position="81"/>
    </location>
</feature>
<dbReference type="OrthoDB" id="9814270at2"/>
<evidence type="ECO:0000256" key="9">
    <source>
        <dbReference type="ARBA" id="ARBA00023136"/>
    </source>
</evidence>
<dbReference type="GO" id="GO:1902600">
    <property type="term" value="P:proton transmembrane transport"/>
    <property type="evidence" value="ECO:0007669"/>
    <property type="project" value="TreeGrafter"/>
</dbReference>
<keyword evidence="6" id="KW-0067">ATP-binding</keyword>
<comment type="similarity">
    <text evidence="2">Belongs to the cation transport ATPase (P-type) (TC 3.A.3) family. Type IIA subfamily.</text>
</comment>